<evidence type="ECO:0000313" key="1">
    <source>
        <dbReference type="EMBL" id="OGZ36430.1"/>
    </source>
</evidence>
<organism evidence="1 2">
    <name type="scientific">Candidatus Portnoybacteria bacterium RIFCSPHIGHO2_12_FULL_38_9</name>
    <dbReference type="NCBI Taxonomy" id="1801997"/>
    <lineage>
        <taxon>Bacteria</taxon>
        <taxon>Candidatus Portnoyibacteriota</taxon>
    </lineage>
</organism>
<sequence length="147" mass="16888">MTDIPKLATEPSDEQNKLSQIAQELPQETEAPEAIPYVISFARYKNKLCEIDGLGKNKGNMALSILKEIGTKVFSRADFQRHNIKTDGITNNSEYKKLYNGLAPDIEVRELFLQGTGRIFYFDIEPERILYIVAIRENHLETDKVRR</sequence>
<proteinExistence type="predicted"/>
<reference evidence="1 2" key="1">
    <citation type="journal article" date="2016" name="Nat. Commun.">
        <title>Thousands of microbial genomes shed light on interconnected biogeochemical processes in an aquifer system.</title>
        <authorList>
            <person name="Anantharaman K."/>
            <person name="Brown C.T."/>
            <person name="Hug L.A."/>
            <person name="Sharon I."/>
            <person name="Castelle C.J."/>
            <person name="Probst A.J."/>
            <person name="Thomas B.C."/>
            <person name="Singh A."/>
            <person name="Wilkins M.J."/>
            <person name="Karaoz U."/>
            <person name="Brodie E.L."/>
            <person name="Williams K.H."/>
            <person name="Hubbard S.S."/>
            <person name="Banfield J.F."/>
        </authorList>
    </citation>
    <scope>NUCLEOTIDE SEQUENCE [LARGE SCALE GENOMIC DNA]</scope>
</reference>
<gene>
    <name evidence="1" type="ORF">A3J64_02235</name>
</gene>
<evidence type="ECO:0000313" key="2">
    <source>
        <dbReference type="Proteomes" id="UP000177061"/>
    </source>
</evidence>
<dbReference type="EMBL" id="MHNB01000026">
    <property type="protein sequence ID" value="OGZ36430.1"/>
    <property type="molecule type" value="Genomic_DNA"/>
</dbReference>
<dbReference type="Proteomes" id="UP000177061">
    <property type="component" value="Unassembled WGS sequence"/>
</dbReference>
<protein>
    <submittedName>
        <fullName evidence="1">Uncharacterized protein</fullName>
    </submittedName>
</protein>
<name>A0A1G2FFL2_9BACT</name>
<comment type="caution">
    <text evidence="1">The sequence shown here is derived from an EMBL/GenBank/DDBJ whole genome shotgun (WGS) entry which is preliminary data.</text>
</comment>
<dbReference type="AlphaFoldDB" id="A0A1G2FFL2"/>
<dbReference type="STRING" id="1801997.A3J64_02235"/>
<accession>A0A1G2FFL2</accession>